<organism evidence="4 6">
    <name type="scientific">Rotaria magnacalcarata</name>
    <dbReference type="NCBI Taxonomy" id="392030"/>
    <lineage>
        <taxon>Eukaryota</taxon>
        <taxon>Metazoa</taxon>
        <taxon>Spiralia</taxon>
        <taxon>Gnathifera</taxon>
        <taxon>Rotifera</taxon>
        <taxon>Eurotatoria</taxon>
        <taxon>Bdelloidea</taxon>
        <taxon>Philodinida</taxon>
        <taxon>Philodinidae</taxon>
        <taxon>Rotaria</taxon>
    </lineage>
</organism>
<sequence length="709" mass="81247">MLDINTNLSENERHQILWLDTTDKNSDTCKRQRCSLSSIVTYSSIEECEEYIRHNEHCRIALIVNDPVKTETITKLSELEPVTAIYFRTSENARDKSEASQLKKIWHVTTSLDIDNLIERIKNDEKKRTRASESLVFNIFQTDSSSPHEMTSTEINGEFLHSQLLLDSLLTMKASNNELSLAIAHCRTEYQNSPSDLSKVNEFQSNYSSEHALNWYTQDSFVYRILNRAFRSQNIDVLYLMRFIIRDIYKQLTEQQNEATIPNDKVYRAQLISKEELENFAKGNLVAMNSFFSTTLTRAYALFLLASGQVEHQDLAYVLFEINISRRLTGAKPFADITTKSAFPVESEILFMAGSIFRIVDIQLENNDVCVVKLVLCGDDDHNLKTLFEHMREDIPPECTSIAYGIVLANASKLEQAERFFRNILNELPIDDPLITHCYHQLGNVLDDKGEFEESLDYFEKALAKKLETLNEDDPRLANTYTCCGVGYLRKNDLKRAIFSYQKALDIYKNAYGQDHEDVAMCLFNIGDVNIFENKFEDALDMFQQALNIWMKCLPESHPDLARSHMAIGNAHVQLLHGGQALMHYDTALKIMISSLPSDHHELAALHDKLGNLYYSTGDNEHAQEHFEQAFLIKRKHYPSDHSSMVDTYHAIGLIYRDSGDYRRAVELLEQAVAIHRNILPPEHESSIQLLQDLTGAKAALTLMMSEMA</sequence>
<dbReference type="AlphaFoldDB" id="A0A816KTZ8"/>
<feature type="repeat" description="TPR" evidence="3">
    <location>
        <begin position="646"/>
        <end position="679"/>
    </location>
</feature>
<dbReference type="PANTHER" id="PTHR45641:SF19">
    <property type="entry name" value="NEPHROCYSTIN-3"/>
    <property type="match status" value="1"/>
</dbReference>
<proteinExistence type="predicted"/>
<dbReference type="EMBL" id="CAJNRE010000344">
    <property type="protein sequence ID" value="CAF1926138.1"/>
    <property type="molecule type" value="Genomic_DNA"/>
</dbReference>
<dbReference type="Pfam" id="PF13424">
    <property type="entry name" value="TPR_12"/>
    <property type="match status" value="2"/>
</dbReference>
<dbReference type="EMBL" id="CAJOBI010001366">
    <property type="protein sequence ID" value="CAF3877531.1"/>
    <property type="molecule type" value="Genomic_DNA"/>
</dbReference>
<dbReference type="PROSITE" id="PS50005">
    <property type="entry name" value="TPR"/>
    <property type="match status" value="4"/>
</dbReference>
<dbReference type="Proteomes" id="UP000663824">
    <property type="component" value="Unassembled WGS sequence"/>
</dbReference>
<dbReference type="SUPFAM" id="SSF56399">
    <property type="entry name" value="ADP-ribosylation"/>
    <property type="match status" value="1"/>
</dbReference>
<evidence type="ECO:0000313" key="6">
    <source>
        <dbReference type="Proteomes" id="UP000663824"/>
    </source>
</evidence>
<evidence type="ECO:0000256" key="1">
    <source>
        <dbReference type="ARBA" id="ARBA00022737"/>
    </source>
</evidence>
<protein>
    <submittedName>
        <fullName evidence="4">Uncharacterized protein</fullName>
    </submittedName>
</protein>
<gene>
    <name evidence="4" type="ORF">MBJ925_LOCUS3377</name>
    <name evidence="5" type="ORF">SMN809_LOCUS5433</name>
</gene>
<keyword evidence="2 3" id="KW-0802">TPR repeat</keyword>
<dbReference type="PANTHER" id="PTHR45641">
    <property type="entry name" value="TETRATRICOPEPTIDE REPEAT PROTEIN (AFU_ORTHOLOGUE AFUA_6G03870)"/>
    <property type="match status" value="1"/>
</dbReference>
<dbReference type="InterPro" id="IPR011990">
    <property type="entry name" value="TPR-like_helical_dom_sf"/>
</dbReference>
<dbReference type="SUPFAM" id="SSF81901">
    <property type="entry name" value="HCP-like"/>
    <property type="match status" value="1"/>
</dbReference>
<comment type="caution">
    <text evidence="4">The sequence shown here is derived from an EMBL/GenBank/DDBJ whole genome shotgun (WGS) entry which is preliminary data.</text>
</comment>
<evidence type="ECO:0000256" key="2">
    <source>
        <dbReference type="ARBA" id="ARBA00022803"/>
    </source>
</evidence>
<dbReference type="Gene3D" id="1.25.40.10">
    <property type="entry name" value="Tetratricopeptide repeat domain"/>
    <property type="match status" value="2"/>
</dbReference>
<keyword evidence="1" id="KW-0677">Repeat</keyword>
<feature type="repeat" description="TPR" evidence="3">
    <location>
        <begin position="604"/>
        <end position="637"/>
    </location>
</feature>
<dbReference type="Pfam" id="PF13374">
    <property type="entry name" value="TPR_10"/>
    <property type="match status" value="2"/>
</dbReference>
<accession>A0A816KTZ8</accession>
<dbReference type="SMART" id="SM00028">
    <property type="entry name" value="TPR"/>
    <property type="match status" value="6"/>
</dbReference>
<feature type="repeat" description="TPR" evidence="3">
    <location>
        <begin position="436"/>
        <end position="469"/>
    </location>
</feature>
<evidence type="ECO:0000313" key="4">
    <source>
        <dbReference type="EMBL" id="CAF1926138.1"/>
    </source>
</evidence>
<dbReference type="PROSITE" id="PS51996">
    <property type="entry name" value="TR_MART"/>
    <property type="match status" value="1"/>
</dbReference>
<dbReference type="Gene3D" id="3.90.176.10">
    <property type="entry name" value="Toxin ADP-ribosyltransferase, Chain A, domain 1"/>
    <property type="match status" value="1"/>
</dbReference>
<reference evidence="4" key="1">
    <citation type="submission" date="2021-02" db="EMBL/GenBank/DDBJ databases">
        <authorList>
            <person name="Nowell W R."/>
        </authorList>
    </citation>
    <scope>NUCLEOTIDE SEQUENCE</scope>
</reference>
<name>A0A816KTZ8_9BILA</name>
<evidence type="ECO:0000313" key="5">
    <source>
        <dbReference type="EMBL" id="CAF3877531.1"/>
    </source>
</evidence>
<feature type="repeat" description="TPR" evidence="3">
    <location>
        <begin position="478"/>
        <end position="511"/>
    </location>
</feature>
<evidence type="ECO:0000256" key="3">
    <source>
        <dbReference type="PROSITE-ProRule" id="PRU00339"/>
    </source>
</evidence>
<dbReference type="Proteomes" id="UP000676336">
    <property type="component" value="Unassembled WGS sequence"/>
</dbReference>
<dbReference type="InterPro" id="IPR019734">
    <property type="entry name" value="TPR_rpt"/>
</dbReference>